<evidence type="ECO:0008006" key="3">
    <source>
        <dbReference type="Google" id="ProtNLM"/>
    </source>
</evidence>
<gene>
    <name evidence="1" type="ORF">GCM10023086_56140</name>
</gene>
<dbReference type="RefSeq" id="WP_345664473.1">
    <property type="nucleotide sequence ID" value="NZ_BAABET010000009.1"/>
</dbReference>
<name>A0ABP8GP84_9ACTN</name>
<comment type="caution">
    <text evidence="1">The sequence shown here is derived from an EMBL/GenBank/DDBJ whole genome shotgun (WGS) entry which is preliminary data.</text>
</comment>
<organism evidence="1 2">
    <name type="scientific">Streptomyces venetus</name>
    <dbReference type="NCBI Taxonomy" id="1701086"/>
    <lineage>
        <taxon>Bacteria</taxon>
        <taxon>Bacillati</taxon>
        <taxon>Actinomycetota</taxon>
        <taxon>Actinomycetes</taxon>
        <taxon>Kitasatosporales</taxon>
        <taxon>Streptomycetaceae</taxon>
        <taxon>Streptomyces</taxon>
    </lineage>
</organism>
<dbReference type="Proteomes" id="UP001501115">
    <property type="component" value="Unassembled WGS sequence"/>
</dbReference>
<protein>
    <recommendedName>
        <fullName evidence="3">Immunity protein 35 domain-containing protein</fullName>
    </recommendedName>
</protein>
<reference evidence="2" key="1">
    <citation type="journal article" date="2019" name="Int. J. Syst. Evol. Microbiol.">
        <title>The Global Catalogue of Microorganisms (GCM) 10K type strain sequencing project: providing services to taxonomists for standard genome sequencing and annotation.</title>
        <authorList>
            <consortium name="The Broad Institute Genomics Platform"/>
            <consortium name="The Broad Institute Genome Sequencing Center for Infectious Disease"/>
            <person name="Wu L."/>
            <person name="Ma J."/>
        </authorList>
    </citation>
    <scope>NUCLEOTIDE SEQUENCE [LARGE SCALE GENOMIC DNA]</scope>
    <source>
        <strain evidence="2">JCM 31290</strain>
    </source>
</reference>
<dbReference type="EMBL" id="BAABET010000009">
    <property type="protein sequence ID" value="GAA4327841.1"/>
    <property type="molecule type" value="Genomic_DNA"/>
</dbReference>
<accession>A0ABP8GP84</accession>
<keyword evidence="2" id="KW-1185">Reference proteome</keyword>
<evidence type="ECO:0000313" key="1">
    <source>
        <dbReference type="EMBL" id="GAA4327841.1"/>
    </source>
</evidence>
<proteinExistence type="predicted"/>
<evidence type="ECO:0000313" key="2">
    <source>
        <dbReference type="Proteomes" id="UP001501115"/>
    </source>
</evidence>
<sequence>MADGFIRWYRESGATPVFAEQVELFRAHGIGLVHPVSGAAVVLDVEGEHVLMPPDELGRLLGLRVASLTMDWWISQDVDVVDTYTYEPWGCEIQTLWVDGLTSEQADSVEAAVLAAARGLPTPTRAVIVDRRGRSDPDDWDAAVLHDGEVLPAVADRVLVRDPLKGRLLRSSPELRSEETGAGLTLLSPARPL</sequence>